<dbReference type="EMBL" id="JABFTS010000011">
    <property type="protein sequence ID" value="MCE8053463.1"/>
    <property type="molecule type" value="Genomic_DNA"/>
</dbReference>
<proteinExistence type="inferred from homology"/>
<comment type="similarity">
    <text evidence="8">Belongs to the shikimate dehydrogenase family.</text>
</comment>
<dbReference type="RefSeq" id="WP_234240754.1">
    <property type="nucleotide sequence ID" value="NZ_JABFTS010000011.1"/>
</dbReference>
<comment type="pathway">
    <text evidence="1 8">Metabolic intermediate biosynthesis; chorismate biosynthesis; chorismate from D-erythrose 4-phosphate and phosphoenolpyruvate: step 4/7.</text>
</comment>
<dbReference type="GO" id="GO:0004764">
    <property type="term" value="F:shikimate 3-dehydrogenase (NADP+) activity"/>
    <property type="evidence" value="ECO:0007669"/>
    <property type="project" value="UniProtKB-UniRule"/>
</dbReference>
<dbReference type="PANTHER" id="PTHR21089">
    <property type="entry name" value="SHIKIMATE DEHYDROGENASE"/>
    <property type="match status" value="1"/>
</dbReference>
<dbReference type="GO" id="GO:0019632">
    <property type="term" value="P:shikimate metabolic process"/>
    <property type="evidence" value="ECO:0007669"/>
    <property type="project" value="InterPro"/>
</dbReference>
<feature type="binding site" evidence="8">
    <location>
        <begin position="156"/>
        <end position="161"/>
    </location>
    <ligand>
        <name>NADP(+)</name>
        <dbReference type="ChEBI" id="CHEBI:58349"/>
    </ligand>
</feature>
<reference evidence="12" key="2">
    <citation type="journal article" date="2021" name="Front. Microbiol.">
        <title>Aerobic Denitrification and Heterotrophic Sulfur Oxidation in the Genus Halomonas Revealed by Six Novel Species Characterizations and Genome-Based Analysis.</title>
        <authorList>
            <person name="Wang L."/>
            <person name="Shao Z."/>
        </authorList>
    </citation>
    <scope>NUCLEOTIDE SEQUENCE</scope>
    <source>
        <strain evidence="12">MCCC 1A05776</strain>
    </source>
</reference>
<evidence type="ECO:0000259" key="11">
    <source>
        <dbReference type="Pfam" id="PF18317"/>
    </source>
</evidence>
<evidence type="ECO:0000313" key="12">
    <source>
        <dbReference type="EMBL" id="MCE8053463.1"/>
    </source>
</evidence>
<comment type="catalytic activity">
    <reaction evidence="7 8">
        <text>shikimate + NADP(+) = 3-dehydroshikimate + NADPH + H(+)</text>
        <dbReference type="Rhea" id="RHEA:17737"/>
        <dbReference type="ChEBI" id="CHEBI:15378"/>
        <dbReference type="ChEBI" id="CHEBI:16630"/>
        <dbReference type="ChEBI" id="CHEBI:36208"/>
        <dbReference type="ChEBI" id="CHEBI:57783"/>
        <dbReference type="ChEBI" id="CHEBI:58349"/>
        <dbReference type="EC" id="1.1.1.25"/>
    </reaction>
</comment>
<dbReference type="GO" id="GO:0050661">
    <property type="term" value="F:NADP binding"/>
    <property type="evidence" value="ECO:0007669"/>
    <property type="project" value="InterPro"/>
</dbReference>
<feature type="binding site" evidence="8">
    <location>
        <position position="219"/>
    </location>
    <ligand>
        <name>NADP(+)</name>
        <dbReference type="ChEBI" id="CHEBI:58349"/>
    </ligand>
</feature>
<dbReference type="CDD" id="cd01065">
    <property type="entry name" value="NAD_bind_Shikimate_DH"/>
    <property type="match status" value="1"/>
</dbReference>
<dbReference type="SUPFAM" id="SSF53223">
    <property type="entry name" value="Aminoacid dehydrogenase-like, N-terminal domain"/>
    <property type="match status" value="1"/>
</dbReference>
<feature type="binding site" evidence="8">
    <location>
        <position position="87"/>
    </location>
    <ligand>
        <name>shikimate</name>
        <dbReference type="ChEBI" id="CHEBI:36208"/>
    </ligand>
</feature>
<evidence type="ECO:0000256" key="3">
    <source>
        <dbReference type="ARBA" id="ARBA00022605"/>
    </source>
</evidence>
<dbReference type="SUPFAM" id="SSF51735">
    <property type="entry name" value="NAD(P)-binding Rossmann-fold domains"/>
    <property type="match status" value="1"/>
</dbReference>
<evidence type="ECO:0000259" key="10">
    <source>
        <dbReference type="Pfam" id="PF08501"/>
    </source>
</evidence>
<feature type="binding site" evidence="8">
    <location>
        <begin position="15"/>
        <end position="17"/>
    </location>
    <ligand>
        <name>shikimate</name>
        <dbReference type="ChEBI" id="CHEBI:36208"/>
    </ligand>
</feature>
<evidence type="ECO:0000256" key="4">
    <source>
        <dbReference type="ARBA" id="ARBA00022857"/>
    </source>
</evidence>
<reference evidence="12" key="1">
    <citation type="submission" date="2020-05" db="EMBL/GenBank/DDBJ databases">
        <authorList>
            <person name="Wang L."/>
            <person name="Shao Z."/>
        </authorList>
    </citation>
    <scope>NUCLEOTIDE SEQUENCE</scope>
    <source>
        <strain evidence="12">MCCC 1A05776</strain>
    </source>
</reference>
<feature type="active site" description="Proton acceptor" evidence="8">
    <location>
        <position position="66"/>
    </location>
</feature>
<dbReference type="Proteomes" id="UP001320178">
    <property type="component" value="Unassembled WGS sequence"/>
</dbReference>
<dbReference type="GO" id="GO:0009073">
    <property type="term" value="P:aromatic amino acid family biosynthetic process"/>
    <property type="evidence" value="ECO:0007669"/>
    <property type="project" value="UniProtKB-KW"/>
</dbReference>
<dbReference type="GO" id="GO:0009423">
    <property type="term" value="P:chorismate biosynthetic process"/>
    <property type="evidence" value="ECO:0007669"/>
    <property type="project" value="UniProtKB-UniRule"/>
</dbReference>
<dbReference type="NCBIfam" id="NF001310">
    <property type="entry name" value="PRK00258.1-2"/>
    <property type="match status" value="1"/>
</dbReference>
<feature type="domain" description="SDH C-terminal" evidence="11">
    <location>
        <begin position="242"/>
        <end position="272"/>
    </location>
</feature>
<dbReference type="InterPro" id="IPR011342">
    <property type="entry name" value="Shikimate_DH"/>
</dbReference>
<dbReference type="InterPro" id="IPR046346">
    <property type="entry name" value="Aminoacid_DH-like_N_sf"/>
</dbReference>
<feature type="binding site" evidence="8">
    <location>
        <position position="249"/>
    </location>
    <ligand>
        <name>shikimate</name>
        <dbReference type="ChEBI" id="CHEBI:36208"/>
    </ligand>
</feature>
<feature type="domain" description="Quinate/shikimate 5-dehydrogenase/glutamyl-tRNA reductase" evidence="9">
    <location>
        <begin position="122"/>
        <end position="171"/>
    </location>
</feature>
<dbReference type="InterPro" id="IPR041121">
    <property type="entry name" value="SDH_C"/>
</dbReference>
<keyword evidence="3 8" id="KW-0028">Amino-acid biosynthesis</keyword>
<dbReference type="InterPro" id="IPR036291">
    <property type="entry name" value="NAD(P)-bd_dom_sf"/>
</dbReference>
<comment type="caution">
    <text evidence="12">The sequence shown here is derived from an EMBL/GenBank/DDBJ whole genome shotgun (WGS) entry which is preliminary data.</text>
</comment>
<dbReference type="EC" id="1.1.1.25" evidence="2 8"/>
<dbReference type="Pfam" id="PF08501">
    <property type="entry name" value="Shikimate_dh_N"/>
    <property type="match status" value="1"/>
</dbReference>
<dbReference type="AlphaFoldDB" id="A0AAW4Z2Q1"/>
<feature type="binding site" evidence="8">
    <location>
        <position position="108"/>
    </location>
    <ligand>
        <name>shikimate</name>
        <dbReference type="ChEBI" id="CHEBI:36208"/>
    </ligand>
</feature>
<dbReference type="PANTHER" id="PTHR21089:SF1">
    <property type="entry name" value="BIFUNCTIONAL 3-DEHYDROQUINATE DEHYDRATASE_SHIKIMATE DEHYDROGENASE, CHLOROPLASTIC"/>
    <property type="match status" value="1"/>
</dbReference>
<accession>A0AAW4Z2Q1</accession>
<dbReference type="Pfam" id="PF18317">
    <property type="entry name" value="SDH_C"/>
    <property type="match status" value="1"/>
</dbReference>
<dbReference type="Gene3D" id="3.40.50.720">
    <property type="entry name" value="NAD(P)-binding Rossmann-like Domain"/>
    <property type="match status" value="1"/>
</dbReference>
<name>A0AAW4Z2Q1_9GAMM</name>
<feature type="binding site" evidence="8">
    <location>
        <position position="62"/>
    </location>
    <ligand>
        <name>shikimate</name>
        <dbReference type="ChEBI" id="CHEBI:36208"/>
    </ligand>
</feature>
<dbReference type="GO" id="GO:0008652">
    <property type="term" value="P:amino acid biosynthetic process"/>
    <property type="evidence" value="ECO:0007669"/>
    <property type="project" value="UniProtKB-KW"/>
</dbReference>
<dbReference type="FunFam" id="3.40.50.720:FF:000104">
    <property type="entry name" value="Shikimate dehydrogenase (NADP(+))"/>
    <property type="match status" value="1"/>
</dbReference>
<dbReference type="Gene3D" id="3.40.50.10860">
    <property type="entry name" value="Leucine Dehydrogenase, chain A, domain 1"/>
    <property type="match status" value="1"/>
</dbReference>
<organism evidence="12 13">
    <name type="scientific">Billgrantia desiderata</name>
    <dbReference type="NCBI Taxonomy" id="52021"/>
    <lineage>
        <taxon>Bacteria</taxon>
        <taxon>Pseudomonadati</taxon>
        <taxon>Pseudomonadota</taxon>
        <taxon>Gammaproteobacteria</taxon>
        <taxon>Oceanospirillales</taxon>
        <taxon>Halomonadaceae</taxon>
        <taxon>Billgrantia</taxon>
    </lineage>
</organism>
<dbReference type="InterPro" id="IPR022893">
    <property type="entry name" value="Shikimate_DH_fam"/>
</dbReference>
<keyword evidence="5 8" id="KW-0560">Oxidoreductase</keyword>
<keyword evidence="6 8" id="KW-0057">Aromatic amino acid biosynthesis</keyword>
<evidence type="ECO:0000256" key="6">
    <source>
        <dbReference type="ARBA" id="ARBA00023141"/>
    </source>
</evidence>
<dbReference type="InterPro" id="IPR006151">
    <property type="entry name" value="Shikm_DH/Glu-tRNA_Rdtase"/>
</dbReference>
<evidence type="ECO:0000256" key="1">
    <source>
        <dbReference type="ARBA" id="ARBA00004871"/>
    </source>
</evidence>
<comment type="caution">
    <text evidence="8">Lacks conserved residue(s) required for the propagation of feature annotation.</text>
</comment>
<evidence type="ECO:0000256" key="2">
    <source>
        <dbReference type="ARBA" id="ARBA00012962"/>
    </source>
</evidence>
<dbReference type="GO" id="GO:0005829">
    <property type="term" value="C:cytosol"/>
    <property type="evidence" value="ECO:0007669"/>
    <property type="project" value="TreeGrafter"/>
</dbReference>
<dbReference type="Pfam" id="PF01488">
    <property type="entry name" value="Shikimate_DH"/>
    <property type="match status" value="1"/>
</dbReference>
<evidence type="ECO:0000259" key="9">
    <source>
        <dbReference type="Pfam" id="PF01488"/>
    </source>
</evidence>
<keyword evidence="4 8" id="KW-0521">NADP</keyword>
<feature type="binding site" evidence="8">
    <location>
        <position position="242"/>
    </location>
    <ligand>
        <name>NADP(+)</name>
        <dbReference type="ChEBI" id="CHEBI:58349"/>
    </ligand>
</feature>
<dbReference type="HAMAP" id="MF_00222">
    <property type="entry name" value="Shikimate_DH_AroE"/>
    <property type="match status" value="1"/>
</dbReference>
<comment type="subunit">
    <text evidence="8">Homodimer.</text>
</comment>
<evidence type="ECO:0000256" key="5">
    <source>
        <dbReference type="ARBA" id="ARBA00023002"/>
    </source>
</evidence>
<gene>
    <name evidence="8 12" type="primary">aroE</name>
    <name evidence="12" type="ORF">HOP61_19395</name>
</gene>
<dbReference type="NCBIfam" id="TIGR00507">
    <property type="entry name" value="aroE"/>
    <property type="match status" value="1"/>
</dbReference>
<comment type="function">
    <text evidence="8">Involved in the biosynthesis of the chorismate, which leads to the biosynthesis of aromatic amino acids. Catalyzes the reversible NADPH linked reduction of 3-dehydroshikimate (DHSA) to yield shikimate (SA).</text>
</comment>
<dbReference type="InterPro" id="IPR013708">
    <property type="entry name" value="Shikimate_DH-bd_N"/>
</dbReference>
<feature type="binding site" evidence="8">
    <location>
        <begin position="132"/>
        <end position="136"/>
    </location>
    <ligand>
        <name>NADP(+)</name>
        <dbReference type="ChEBI" id="CHEBI:58349"/>
    </ligand>
</feature>
<evidence type="ECO:0000256" key="7">
    <source>
        <dbReference type="ARBA" id="ARBA00049442"/>
    </source>
</evidence>
<evidence type="ECO:0000313" key="13">
    <source>
        <dbReference type="Proteomes" id="UP001320178"/>
    </source>
</evidence>
<protein>
    <recommendedName>
        <fullName evidence="2 8">Shikimate dehydrogenase (NADP(+))</fullName>
        <shortName evidence="8">SDH</shortName>
        <ecNumber evidence="2 8">1.1.1.25</ecNumber>
    </recommendedName>
</protein>
<feature type="binding site" evidence="8">
    <location>
        <position position="221"/>
    </location>
    <ligand>
        <name>shikimate</name>
        <dbReference type="ChEBI" id="CHEBI:36208"/>
    </ligand>
</feature>
<dbReference type="FunFam" id="3.40.50.10860:FF:000006">
    <property type="entry name" value="Shikimate dehydrogenase (NADP(+))"/>
    <property type="match status" value="1"/>
</dbReference>
<evidence type="ECO:0000256" key="8">
    <source>
        <dbReference type="HAMAP-Rule" id="MF_00222"/>
    </source>
</evidence>
<sequence>MTDQYCVFGNPISHSKSPLIHAAFAAQTGEALEYTAIEAPLNDFAGTWQRFVAQGGRGANVTVPFKEEAFRLCDTLSRRAQRAGAVNTLVLGKNGHRNDFKIYGDTTDGVGLVRDLEHHGVALEGARILVLGAGGAVRGVLEPLLATRPACVQVANRTAAKAAALAADFTDLGEIHGGGFDAVTGPFDLVVNGTSASLSGDLPPLPDDLFAAGATAYDMMYGAEPTVFLCWAQARGARGIDGLGMLVEQAAESFFLWRNKRPETGPVRERLRHLLRHER</sequence>
<feature type="domain" description="Shikimate dehydrogenase substrate binding N-terminal" evidence="10">
    <location>
        <begin position="7"/>
        <end position="89"/>
    </location>
</feature>